<dbReference type="Gene3D" id="3.20.20.140">
    <property type="entry name" value="Metal-dependent hydrolases"/>
    <property type="match status" value="1"/>
</dbReference>
<dbReference type="GO" id="GO:0005737">
    <property type="term" value="C:cytoplasm"/>
    <property type="evidence" value="ECO:0007669"/>
    <property type="project" value="TreeGrafter"/>
</dbReference>
<name>I3TFG1_THEC1</name>
<keyword evidence="6" id="KW-0479">Metal-binding</keyword>
<accession>I3TFG1</accession>
<dbReference type="EC" id="3.5.2.5" evidence="5"/>
<evidence type="ECO:0000313" key="10">
    <source>
        <dbReference type="EMBL" id="AFK51499.1"/>
    </source>
</evidence>
<organism evidence="10 11">
    <name type="scientific">Thermogladius calderae (strain DSM 22663 / VKM B-2946 / 1633)</name>
    <dbReference type="NCBI Taxonomy" id="1184251"/>
    <lineage>
        <taxon>Archaea</taxon>
        <taxon>Thermoproteota</taxon>
        <taxon>Thermoprotei</taxon>
        <taxon>Desulfurococcales</taxon>
        <taxon>Desulfurococcaceae</taxon>
        <taxon>Thermogladius</taxon>
    </lineage>
</organism>
<dbReference type="Proteomes" id="UP000005270">
    <property type="component" value="Chromosome"/>
</dbReference>
<dbReference type="PANTHER" id="PTHR43668:SF2">
    <property type="entry name" value="ALLANTOINASE"/>
    <property type="match status" value="1"/>
</dbReference>
<dbReference type="AlphaFoldDB" id="I3TFG1"/>
<dbReference type="GO" id="GO:0008270">
    <property type="term" value="F:zinc ion binding"/>
    <property type="evidence" value="ECO:0007669"/>
    <property type="project" value="InterPro"/>
</dbReference>
<dbReference type="InterPro" id="IPR050138">
    <property type="entry name" value="DHOase/Allantoinase_Hydrolase"/>
</dbReference>
<sequence>MNVLVRGGLIVTPEYVYQADVLVENGVIKEVGRGLNAPPGFEVIEAGGMLVLPGVVDEHVHMREPGLTYKDDFEHGTKAAAAGGVTTVVEMPNTLPPVDSAERVAEKARLLQGKAYVDFALYGVIHDGSVGRIREMLDAGVVGFKVFLGPTTGNIPPPRLGSLVEVMESSEKYGFTVAFHAETHELVEYFTARYRAQGSKPSLHDLARPPLAEAHAIRTIGSIQEHAGGRSLIVHVSSKQALEAVEEFKRRGVSMYAETCPHYLVLSADDYEKYGPLIKVNPPIRGRDHAEALLRGVNSGLIDTIGSDHAPHAPEEKSGDIWSAASGMPGVQTLLPLMLDLALRGFIDVRRIPLLMARNPAKLFKLWPWKGEIAPGSSGDLVVVDPREEYVVREEDLYYKHKLSPYIGWRLKGRVKYTILKGVVVARDGVVEGKPVGSWVRPVR</sequence>
<proteinExistence type="inferred from homology"/>
<dbReference type="eggNOG" id="arCOG00689">
    <property type="taxonomic scope" value="Archaea"/>
</dbReference>
<dbReference type="GO" id="GO:0000256">
    <property type="term" value="P:allantoin catabolic process"/>
    <property type="evidence" value="ECO:0007669"/>
    <property type="project" value="InterPro"/>
</dbReference>
<dbReference type="RefSeq" id="WP_014737749.1">
    <property type="nucleotide sequence ID" value="NC_017954.1"/>
</dbReference>
<dbReference type="GeneID" id="13013395"/>
<keyword evidence="11" id="KW-1185">Reference proteome</keyword>
<dbReference type="InterPro" id="IPR006680">
    <property type="entry name" value="Amidohydro-rel"/>
</dbReference>
<dbReference type="InParanoid" id="I3TFG1"/>
<dbReference type="InterPro" id="IPR011059">
    <property type="entry name" value="Metal-dep_hydrolase_composite"/>
</dbReference>
<dbReference type="InterPro" id="IPR017593">
    <property type="entry name" value="Allantoinase"/>
</dbReference>
<comment type="similarity">
    <text evidence="3">Belongs to the metallo-dependent hydrolases superfamily. Allantoinase family.</text>
</comment>
<dbReference type="SUPFAM" id="SSF51338">
    <property type="entry name" value="Composite domain of metallo-dependent hydrolases"/>
    <property type="match status" value="1"/>
</dbReference>
<dbReference type="Pfam" id="PF01979">
    <property type="entry name" value="Amidohydro_1"/>
    <property type="match status" value="1"/>
</dbReference>
<dbReference type="NCBIfam" id="TIGR00857">
    <property type="entry name" value="pyrC_multi"/>
    <property type="match status" value="1"/>
</dbReference>
<comment type="cofactor">
    <cofactor evidence="1">
        <name>Zn(2+)</name>
        <dbReference type="ChEBI" id="CHEBI:29105"/>
    </cofactor>
</comment>
<evidence type="ECO:0000256" key="2">
    <source>
        <dbReference type="ARBA" id="ARBA00004968"/>
    </source>
</evidence>
<dbReference type="Gene3D" id="2.30.40.10">
    <property type="entry name" value="Urease, subunit C, domain 1"/>
    <property type="match status" value="1"/>
</dbReference>
<protein>
    <recommendedName>
        <fullName evidence="5">allantoinase</fullName>
        <ecNumber evidence="5">3.5.2.5</ecNumber>
    </recommendedName>
</protein>
<gene>
    <name evidence="10" type="ordered locus">TCELL_1076</name>
</gene>
<dbReference type="FunCoup" id="I3TFG1">
    <property type="interactions" value="32"/>
</dbReference>
<evidence type="ECO:0000256" key="7">
    <source>
        <dbReference type="ARBA" id="ARBA00022801"/>
    </source>
</evidence>
<evidence type="ECO:0000256" key="3">
    <source>
        <dbReference type="ARBA" id="ARBA00010368"/>
    </source>
</evidence>
<evidence type="ECO:0000256" key="5">
    <source>
        <dbReference type="ARBA" id="ARBA00012863"/>
    </source>
</evidence>
<dbReference type="KEGG" id="thg:TCELL_1076"/>
<dbReference type="GO" id="GO:0006145">
    <property type="term" value="P:purine nucleobase catabolic process"/>
    <property type="evidence" value="ECO:0007669"/>
    <property type="project" value="TreeGrafter"/>
</dbReference>
<dbReference type="HOGENOM" id="CLU_015572_1_1_2"/>
<dbReference type="InterPro" id="IPR032466">
    <property type="entry name" value="Metal_Hydrolase"/>
</dbReference>
<dbReference type="GO" id="GO:0004038">
    <property type="term" value="F:allantoinase activity"/>
    <property type="evidence" value="ECO:0007669"/>
    <property type="project" value="UniProtKB-EC"/>
</dbReference>
<dbReference type="EMBL" id="CP003531">
    <property type="protein sequence ID" value="AFK51499.1"/>
    <property type="molecule type" value="Genomic_DNA"/>
</dbReference>
<evidence type="ECO:0000313" key="11">
    <source>
        <dbReference type="Proteomes" id="UP000005270"/>
    </source>
</evidence>
<dbReference type="SUPFAM" id="SSF51556">
    <property type="entry name" value="Metallo-dependent hydrolases"/>
    <property type="match status" value="1"/>
</dbReference>
<keyword evidence="8" id="KW-0862">Zinc</keyword>
<dbReference type="OrthoDB" id="8791at2157"/>
<evidence type="ECO:0000256" key="6">
    <source>
        <dbReference type="ARBA" id="ARBA00022723"/>
    </source>
</evidence>
<dbReference type="GO" id="GO:0050897">
    <property type="term" value="F:cobalt ion binding"/>
    <property type="evidence" value="ECO:0007669"/>
    <property type="project" value="InterPro"/>
</dbReference>
<evidence type="ECO:0000259" key="9">
    <source>
        <dbReference type="Pfam" id="PF01979"/>
    </source>
</evidence>
<dbReference type="PROSITE" id="PS00483">
    <property type="entry name" value="DIHYDROOROTASE_2"/>
    <property type="match status" value="1"/>
</dbReference>
<comment type="subunit">
    <text evidence="4">Homotetramer.</text>
</comment>
<feature type="domain" description="Amidohydrolase-related" evidence="9">
    <location>
        <begin position="50"/>
        <end position="425"/>
    </location>
</feature>
<dbReference type="STRING" id="1184251.TCELL_1076"/>
<evidence type="ECO:0000256" key="8">
    <source>
        <dbReference type="ARBA" id="ARBA00022833"/>
    </source>
</evidence>
<evidence type="ECO:0000256" key="4">
    <source>
        <dbReference type="ARBA" id="ARBA00011881"/>
    </source>
</evidence>
<dbReference type="PANTHER" id="PTHR43668">
    <property type="entry name" value="ALLANTOINASE"/>
    <property type="match status" value="1"/>
</dbReference>
<dbReference type="InterPro" id="IPR002195">
    <property type="entry name" value="Dihydroorotase_CS"/>
</dbReference>
<reference evidence="10 11" key="1">
    <citation type="journal article" date="2012" name="J. Bacteriol.">
        <title>Complete genome sequence of the hyperthermophilic cellulolytic Crenarchaeon 'Thermogladius cellulolyticus' 1633.</title>
        <authorList>
            <person name="Mardanov A.V."/>
            <person name="Kochetkova T.V."/>
            <person name="Beletsky A.V."/>
            <person name="Bonch-Osmolovskaya E.A."/>
            <person name="Ravin N.V."/>
            <person name="Skryabin K.G."/>
        </authorList>
    </citation>
    <scope>NUCLEOTIDE SEQUENCE [LARGE SCALE GENOMIC DNA]</scope>
    <source>
        <strain evidence="11">DSM 22663 / VKM B-2946 / 1633</strain>
    </source>
</reference>
<comment type="pathway">
    <text evidence="2">Nitrogen metabolism; (S)-allantoin degradation; allantoate from (S)-allantoin: step 1/1.</text>
</comment>
<dbReference type="NCBIfam" id="TIGR03178">
    <property type="entry name" value="allantoinase"/>
    <property type="match status" value="1"/>
</dbReference>
<evidence type="ECO:0000256" key="1">
    <source>
        <dbReference type="ARBA" id="ARBA00001947"/>
    </source>
</evidence>
<keyword evidence="7" id="KW-0378">Hydrolase</keyword>